<evidence type="ECO:0000256" key="1">
    <source>
        <dbReference type="SAM" id="MobiDB-lite"/>
    </source>
</evidence>
<dbReference type="GeneID" id="39582949"/>
<dbReference type="EMBL" id="ML119060">
    <property type="protein sequence ID" value="ROT35702.1"/>
    <property type="molecule type" value="Genomic_DNA"/>
</dbReference>
<name>A0A3N2PME0_SODAK</name>
<feature type="compositionally biased region" description="Basic and acidic residues" evidence="1">
    <location>
        <begin position="241"/>
        <end position="260"/>
    </location>
</feature>
<accession>A0A3N2PME0</accession>
<proteinExistence type="predicted"/>
<evidence type="ECO:0000313" key="2">
    <source>
        <dbReference type="EMBL" id="ROT35702.1"/>
    </source>
</evidence>
<sequence length="301" mass="33408">MAKEPSTPTLISPASFFVADLGSRQARARSGLMLNIKSSSDSSKPHHCHSIGLNMASFVRCESFMSPDLSSIMIARLRANGLSMYGPLHRSIIQRRWKWHESPGSIKFGRRTMSGSILEPRYETYQCPNSPLLAIFLTLSSSSFLAGGSVPSHPIQPPSCLSHANKHFMPVIQRDELRWSPSPNASTCNVEVGSEMGLRGDRNGQLVTVPFVAACRDWCQIAGIADIAEVRNGEHTVSSSSEEKKTPSPEDEGRQWKKECSSPSPHYSRRRQLIRTFRVMSMLKLIPWSSRPSSPFPIPSQ</sequence>
<dbReference type="RefSeq" id="XP_028463508.1">
    <property type="nucleotide sequence ID" value="XM_028614471.1"/>
</dbReference>
<protein>
    <submittedName>
        <fullName evidence="2">Uncharacterized protein</fullName>
    </submittedName>
</protein>
<feature type="region of interest" description="Disordered" evidence="1">
    <location>
        <begin position="233"/>
        <end position="269"/>
    </location>
</feature>
<evidence type="ECO:0000313" key="3">
    <source>
        <dbReference type="Proteomes" id="UP000272025"/>
    </source>
</evidence>
<dbReference type="Proteomes" id="UP000272025">
    <property type="component" value="Unassembled WGS sequence"/>
</dbReference>
<organism evidence="2 3">
    <name type="scientific">Sodiomyces alkalinus (strain CBS 110278 / VKM F-3762 / F11)</name>
    <name type="common">Alkaliphilic filamentous fungus</name>
    <dbReference type="NCBI Taxonomy" id="1314773"/>
    <lineage>
        <taxon>Eukaryota</taxon>
        <taxon>Fungi</taxon>
        <taxon>Dikarya</taxon>
        <taxon>Ascomycota</taxon>
        <taxon>Pezizomycotina</taxon>
        <taxon>Sordariomycetes</taxon>
        <taxon>Hypocreomycetidae</taxon>
        <taxon>Glomerellales</taxon>
        <taxon>Plectosphaerellaceae</taxon>
        <taxon>Sodiomyces</taxon>
    </lineage>
</organism>
<dbReference type="AlphaFoldDB" id="A0A3N2PME0"/>
<gene>
    <name evidence="2" type="ORF">SODALDRAFT_362529</name>
</gene>
<keyword evidence="3" id="KW-1185">Reference proteome</keyword>
<reference evidence="2 3" key="1">
    <citation type="journal article" date="2018" name="Mol. Ecol.">
        <title>The obligate alkalophilic soda-lake fungus Sodiomyces alkalinus has shifted to a protein diet.</title>
        <authorList>
            <person name="Grum-Grzhimaylo A.A."/>
            <person name="Falkoski D.L."/>
            <person name="van den Heuvel J."/>
            <person name="Valero-Jimenez C.A."/>
            <person name="Min B."/>
            <person name="Choi I.G."/>
            <person name="Lipzen A."/>
            <person name="Daum C.G."/>
            <person name="Aanen D.K."/>
            <person name="Tsang A."/>
            <person name="Henrissat B."/>
            <person name="Bilanenko E.N."/>
            <person name="de Vries R.P."/>
            <person name="van Kan J.A.L."/>
            <person name="Grigoriev I.V."/>
            <person name="Debets A.J.M."/>
        </authorList>
    </citation>
    <scope>NUCLEOTIDE SEQUENCE [LARGE SCALE GENOMIC DNA]</scope>
    <source>
        <strain evidence="2 3">F11</strain>
    </source>
</reference>